<evidence type="ECO:0000313" key="3">
    <source>
        <dbReference type="Proteomes" id="UP000663889"/>
    </source>
</evidence>
<dbReference type="GO" id="GO:0005261">
    <property type="term" value="F:monoatomic cation channel activity"/>
    <property type="evidence" value="ECO:0007669"/>
    <property type="project" value="TreeGrafter"/>
</dbReference>
<feature type="domain" description="TRPM SLOG" evidence="1">
    <location>
        <begin position="102"/>
        <end position="226"/>
    </location>
</feature>
<dbReference type="AlphaFoldDB" id="A0A815MF15"/>
<dbReference type="GO" id="GO:0005886">
    <property type="term" value="C:plasma membrane"/>
    <property type="evidence" value="ECO:0007669"/>
    <property type="project" value="TreeGrafter"/>
</dbReference>
<evidence type="ECO:0000313" key="2">
    <source>
        <dbReference type="EMBL" id="CAF1423441.1"/>
    </source>
</evidence>
<name>A0A815MF15_9BILA</name>
<feature type="domain" description="TRPM SLOG" evidence="1">
    <location>
        <begin position="284"/>
        <end position="375"/>
    </location>
</feature>
<accession>A0A815MF15</accession>
<dbReference type="GO" id="GO:0030001">
    <property type="term" value="P:metal ion transport"/>
    <property type="evidence" value="ECO:0007669"/>
    <property type="project" value="TreeGrafter"/>
</dbReference>
<organism evidence="2 3">
    <name type="scientific">Rotaria sordida</name>
    <dbReference type="NCBI Taxonomy" id="392033"/>
    <lineage>
        <taxon>Eukaryota</taxon>
        <taxon>Metazoa</taxon>
        <taxon>Spiralia</taxon>
        <taxon>Gnathifera</taxon>
        <taxon>Rotifera</taxon>
        <taxon>Eurotatoria</taxon>
        <taxon>Bdelloidea</taxon>
        <taxon>Philodinida</taxon>
        <taxon>Philodinidae</taxon>
        <taxon>Rotaria</taxon>
    </lineage>
</organism>
<sequence length="536" mass="61159">MPFTTVTDANQIDFQKYVNEEYNSKISRDFYIQDFGNIIFAANEHHAKYARVPFVPDIDDKKTPVEERSSAKYFLDKPDDPHQTNRSFNDCTSSIPSQTQVAEYIVGLMRHGWKLPSPQLLISVTGGTGRYELPKRIQSAFQRGLMTAAVTTDAWIITEGSHEGVMKEVGNIVEKCRYNNIKIISKVKCIGIANWYFTTDHDHLSYRDASRKRSSQCDQFSKRTSLFRKLSDLARNVTSFDSPTNLLPIGTPIASEENRQNYKHSTTYETQNKVYRGRLTIDDVNNSPLDLNHTHFVLLDDMLGEVSEASNAEAPHRPDLAIKMRAEIEHQISKNYRISIVQILANGGPSSILTVCEALEQGTPIIVIAFAKQLTSYNGYMLISTFQLRNEYGENKLEDTILHALLNATKMTKESETQRIKELRLAIAWNKFDLAQKDILTTKTIGSWTDAELDEELKHSIRTDKVRFADLLIEYGASFDRLQESMDKDELYQDLLSADTLPFWESDYTDGIQSLNQQIKSNRWPLICVQGHRTPS</sequence>
<dbReference type="PANTHER" id="PTHR13800">
    <property type="entry name" value="TRANSIENT RECEPTOR POTENTIAL CATION CHANNEL, SUBFAMILY M, MEMBER 6"/>
    <property type="match status" value="1"/>
</dbReference>
<reference evidence="2" key="1">
    <citation type="submission" date="2021-02" db="EMBL/GenBank/DDBJ databases">
        <authorList>
            <person name="Nowell W R."/>
        </authorList>
    </citation>
    <scope>NUCLEOTIDE SEQUENCE</scope>
</reference>
<dbReference type="Pfam" id="PF18139">
    <property type="entry name" value="LSDAT_euk"/>
    <property type="match status" value="2"/>
</dbReference>
<dbReference type="Proteomes" id="UP000663889">
    <property type="component" value="Unassembled WGS sequence"/>
</dbReference>
<dbReference type="PANTHER" id="PTHR13800:SF1">
    <property type="entry name" value="TRANSIENT RECEPTOR POTENTIAL CATION CHANNEL TRPM"/>
    <property type="match status" value="1"/>
</dbReference>
<dbReference type="InterPro" id="IPR050927">
    <property type="entry name" value="TRPM"/>
</dbReference>
<gene>
    <name evidence="2" type="ORF">SEV965_LOCUS32399</name>
</gene>
<proteinExistence type="predicted"/>
<evidence type="ECO:0000259" key="1">
    <source>
        <dbReference type="Pfam" id="PF18139"/>
    </source>
</evidence>
<dbReference type="EMBL" id="CAJNOU010004037">
    <property type="protein sequence ID" value="CAF1423441.1"/>
    <property type="molecule type" value="Genomic_DNA"/>
</dbReference>
<comment type="caution">
    <text evidence="2">The sequence shown here is derived from an EMBL/GenBank/DDBJ whole genome shotgun (WGS) entry which is preliminary data.</text>
</comment>
<dbReference type="InterPro" id="IPR041491">
    <property type="entry name" value="TRPM_SLOG"/>
</dbReference>
<protein>
    <recommendedName>
        <fullName evidence="1">TRPM SLOG domain-containing protein</fullName>
    </recommendedName>
</protein>